<organism evidence="2 3">
    <name type="scientific">Actinoalloteichus hymeniacidonis</name>
    <dbReference type="NCBI Taxonomy" id="340345"/>
    <lineage>
        <taxon>Bacteria</taxon>
        <taxon>Bacillati</taxon>
        <taxon>Actinomycetota</taxon>
        <taxon>Actinomycetes</taxon>
        <taxon>Pseudonocardiales</taxon>
        <taxon>Pseudonocardiaceae</taxon>
        <taxon>Actinoalloteichus</taxon>
    </lineage>
</organism>
<reference evidence="3" key="1">
    <citation type="submission" date="2016-03" db="EMBL/GenBank/DDBJ databases">
        <title>Complete genome sequence of the type strain Actinoalloteichus hymeniacidonis DSM 45092.</title>
        <authorList>
            <person name="Schaffert L."/>
            <person name="Albersmeier A."/>
            <person name="Winkler A."/>
            <person name="Kalinowski J."/>
            <person name="Zotchev S."/>
            <person name="Ruckert C."/>
        </authorList>
    </citation>
    <scope>NUCLEOTIDE SEQUENCE [LARGE SCALE GENOMIC DNA]</scope>
    <source>
        <strain evidence="3">HPA177(T) (DSM 45092(T))</strain>
    </source>
</reference>
<keyword evidence="3" id="KW-1185">Reference proteome</keyword>
<dbReference type="CDD" id="cd00093">
    <property type="entry name" value="HTH_XRE"/>
    <property type="match status" value="1"/>
</dbReference>
<dbReference type="RefSeq" id="WP_069846823.1">
    <property type="nucleotide sequence ID" value="NZ_CP014859.1"/>
</dbReference>
<dbReference type="PROSITE" id="PS50943">
    <property type="entry name" value="HTH_CROC1"/>
    <property type="match status" value="1"/>
</dbReference>
<accession>A0AAC9HN23</accession>
<dbReference type="Pfam" id="PF13560">
    <property type="entry name" value="HTH_31"/>
    <property type="match status" value="1"/>
</dbReference>
<dbReference type="Gene3D" id="1.10.260.40">
    <property type="entry name" value="lambda repressor-like DNA-binding domains"/>
    <property type="match status" value="1"/>
</dbReference>
<dbReference type="InterPro" id="IPR043917">
    <property type="entry name" value="DUF5753"/>
</dbReference>
<gene>
    <name evidence="2" type="ORF">TL08_04580</name>
</gene>
<dbReference type="SMART" id="SM00530">
    <property type="entry name" value="HTH_XRE"/>
    <property type="match status" value="1"/>
</dbReference>
<evidence type="ECO:0000313" key="2">
    <source>
        <dbReference type="EMBL" id="AOS61746.1"/>
    </source>
</evidence>
<evidence type="ECO:0000313" key="3">
    <source>
        <dbReference type="Proteomes" id="UP000095210"/>
    </source>
</evidence>
<dbReference type="Pfam" id="PF19054">
    <property type="entry name" value="DUF5753"/>
    <property type="match status" value="1"/>
</dbReference>
<dbReference type="EMBL" id="CP014859">
    <property type="protein sequence ID" value="AOS61746.1"/>
    <property type="molecule type" value="Genomic_DNA"/>
</dbReference>
<evidence type="ECO:0000259" key="1">
    <source>
        <dbReference type="PROSITE" id="PS50943"/>
    </source>
</evidence>
<dbReference type="InterPro" id="IPR010982">
    <property type="entry name" value="Lambda_DNA-bd_dom_sf"/>
</dbReference>
<dbReference type="InterPro" id="IPR001387">
    <property type="entry name" value="Cro/C1-type_HTH"/>
</dbReference>
<proteinExistence type="predicted"/>
<dbReference type="GO" id="GO:0003677">
    <property type="term" value="F:DNA binding"/>
    <property type="evidence" value="ECO:0007669"/>
    <property type="project" value="InterPro"/>
</dbReference>
<name>A0AAC9HN23_9PSEU</name>
<dbReference type="Proteomes" id="UP000095210">
    <property type="component" value="Chromosome"/>
</dbReference>
<sequence length="285" mass="30868">MVINGGSPGARELGAELRALRNATGRSVRELANELGIAYGTISRWERGERVPQVESVARLLGALGASHDDFERVIELARHAPQENLLLPGIPGVHKELRTLLQYERTATGIFCAAPLLIPGLLQTGAYARALMPAIGISESEIENRVGIRLGRRELLTKRSPVELDVVVGETALRSVIGGRTVAADQLAHILAMAELPNVTVRVDPIGPSAVLPPVGAFLLLSFKTQGPIVHLEHYRAPLYLYSGPDVRDYVELCPRLRAGAMSPARSLDFIAEMLGELEDLDDE</sequence>
<dbReference type="SUPFAM" id="SSF47413">
    <property type="entry name" value="lambda repressor-like DNA-binding domains"/>
    <property type="match status" value="1"/>
</dbReference>
<dbReference type="KEGG" id="ahm:TL08_04580"/>
<feature type="domain" description="HTH cro/C1-type" evidence="1">
    <location>
        <begin position="17"/>
        <end position="71"/>
    </location>
</feature>
<dbReference type="AlphaFoldDB" id="A0AAC9HN23"/>
<protein>
    <submittedName>
        <fullName evidence="2">Transcriptional regulator</fullName>
    </submittedName>
</protein>